<dbReference type="InterPro" id="IPR029045">
    <property type="entry name" value="ClpP/crotonase-like_dom_sf"/>
</dbReference>
<dbReference type="SMART" id="SM00228">
    <property type="entry name" value="PDZ"/>
    <property type="match status" value="1"/>
</dbReference>
<dbReference type="EMBL" id="QRTW01000027">
    <property type="protein sequence ID" value="RGR10664.1"/>
    <property type="molecule type" value="Genomic_DNA"/>
</dbReference>
<keyword evidence="6" id="KW-1133">Transmembrane helix</keyword>
<evidence type="ECO:0000259" key="7">
    <source>
        <dbReference type="PROSITE" id="PS50106"/>
    </source>
</evidence>
<dbReference type="EMBL" id="QRHJ01000001">
    <property type="protein sequence ID" value="RHF78484.1"/>
    <property type="molecule type" value="Genomic_DNA"/>
</dbReference>
<dbReference type="SMART" id="SM00245">
    <property type="entry name" value="TSPc"/>
    <property type="match status" value="1"/>
</dbReference>
<accession>A0A3E4UNV7</accession>
<evidence type="ECO:0000313" key="20">
    <source>
        <dbReference type="Proteomes" id="UP000285150"/>
    </source>
</evidence>
<dbReference type="EMBL" id="QSSV01000012">
    <property type="protein sequence ID" value="RGM12711.1"/>
    <property type="molecule type" value="Genomic_DNA"/>
</dbReference>
<name>A0A3E4UNV7_BACSE</name>
<evidence type="ECO:0000256" key="3">
    <source>
        <dbReference type="ARBA" id="ARBA00022801"/>
    </source>
</evidence>
<dbReference type="NCBIfam" id="TIGR00225">
    <property type="entry name" value="prc"/>
    <property type="match status" value="1"/>
</dbReference>
<evidence type="ECO:0000313" key="19">
    <source>
        <dbReference type="Proteomes" id="UP000284777"/>
    </source>
</evidence>
<evidence type="ECO:0000256" key="2">
    <source>
        <dbReference type="ARBA" id="ARBA00022670"/>
    </source>
</evidence>
<dbReference type="AlphaFoldDB" id="A0A3E4UNV7"/>
<dbReference type="GO" id="GO:0030288">
    <property type="term" value="C:outer membrane-bounded periplasmic space"/>
    <property type="evidence" value="ECO:0007669"/>
    <property type="project" value="TreeGrafter"/>
</dbReference>
<evidence type="ECO:0000256" key="6">
    <source>
        <dbReference type="SAM" id="Phobius"/>
    </source>
</evidence>
<protein>
    <submittedName>
        <fullName evidence="9">PDZ domain-containing protein</fullName>
    </submittedName>
</protein>
<evidence type="ECO:0000313" key="10">
    <source>
        <dbReference type="EMBL" id="RGR10664.1"/>
    </source>
</evidence>
<evidence type="ECO:0000313" key="9">
    <source>
        <dbReference type="EMBL" id="RGM12711.1"/>
    </source>
</evidence>
<evidence type="ECO:0000313" key="8">
    <source>
        <dbReference type="EMBL" id="KAB5325264.1"/>
    </source>
</evidence>
<reference evidence="15 16" key="1">
    <citation type="submission" date="2018-08" db="EMBL/GenBank/DDBJ databases">
        <title>A genome reference for cultivated species of the human gut microbiota.</title>
        <authorList>
            <person name="Zou Y."/>
            <person name="Xue W."/>
            <person name="Luo G."/>
        </authorList>
    </citation>
    <scope>NUCLEOTIDE SEQUENCE [LARGE SCALE GENOMIC DNA]</scope>
    <source>
        <strain evidence="12 19">AF05-4</strain>
        <strain evidence="11 20">AF12-7</strain>
        <strain evidence="10 16">AF26-20BH</strain>
        <strain evidence="14 18">AM25-16</strain>
        <strain evidence="13 17">AM40-34</strain>
        <strain evidence="9 15">TF03-6</strain>
    </source>
</reference>
<dbReference type="Proteomes" id="UP000261223">
    <property type="component" value="Unassembled WGS sequence"/>
</dbReference>
<dbReference type="Gene3D" id="2.30.42.10">
    <property type="match status" value="1"/>
</dbReference>
<dbReference type="EMBL" id="QSGN01000090">
    <property type="protein sequence ID" value="RHB22007.1"/>
    <property type="molecule type" value="Genomic_DNA"/>
</dbReference>
<gene>
    <name evidence="14" type="ORF">DW668_00255</name>
    <name evidence="13" type="ORF">DW889_17290</name>
    <name evidence="12" type="ORF">DWV41_09750</name>
    <name evidence="11" type="ORF">DWV77_00955</name>
    <name evidence="10" type="ORF">DWY65_13110</name>
    <name evidence="9" type="ORF">DXC34_10365</name>
    <name evidence="8" type="ORF">F9950_14690</name>
</gene>
<dbReference type="GO" id="GO:0007165">
    <property type="term" value="P:signal transduction"/>
    <property type="evidence" value="ECO:0007669"/>
    <property type="project" value="TreeGrafter"/>
</dbReference>
<evidence type="ECO:0000313" key="21">
    <source>
        <dbReference type="Proteomes" id="UP000431177"/>
    </source>
</evidence>
<keyword evidence="6" id="KW-0812">Transmembrane</keyword>
<comment type="caution">
    <text evidence="9">The sequence shown here is derived from an EMBL/GenBank/DDBJ whole genome shotgun (WGS) entry which is preliminary data.</text>
</comment>
<dbReference type="Gene3D" id="3.90.226.10">
    <property type="entry name" value="2-enoyl-CoA Hydratase, Chain A, domain 1"/>
    <property type="match status" value="1"/>
</dbReference>
<keyword evidence="4 5" id="KW-0720">Serine protease</keyword>
<dbReference type="GO" id="GO:0004175">
    <property type="term" value="F:endopeptidase activity"/>
    <property type="evidence" value="ECO:0007669"/>
    <property type="project" value="TreeGrafter"/>
</dbReference>
<proteinExistence type="inferred from homology"/>
<keyword evidence="6" id="KW-0472">Membrane</keyword>
<evidence type="ECO:0000313" key="11">
    <source>
        <dbReference type="EMBL" id="RGW36622.1"/>
    </source>
</evidence>
<dbReference type="Proteomes" id="UP000283482">
    <property type="component" value="Unassembled WGS sequence"/>
</dbReference>
<evidence type="ECO:0000256" key="4">
    <source>
        <dbReference type="ARBA" id="ARBA00022825"/>
    </source>
</evidence>
<dbReference type="Proteomes" id="UP000283762">
    <property type="component" value="Unassembled WGS sequence"/>
</dbReference>
<dbReference type="PROSITE" id="PS50106">
    <property type="entry name" value="PDZ"/>
    <property type="match status" value="1"/>
</dbReference>
<dbReference type="EMBL" id="QSBD01000013">
    <property type="protein sequence ID" value="RGW96758.1"/>
    <property type="molecule type" value="Genomic_DNA"/>
</dbReference>
<organism evidence="9 15">
    <name type="scientific">Bacteroides stercoris</name>
    <dbReference type="NCBI Taxonomy" id="46506"/>
    <lineage>
        <taxon>Bacteria</taxon>
        <taxon>Pseudomonadati</taxon>
        <taxon>Bacteroidota</taxon>
        <taxon>Bacteroidia</taxon>
        <taxon>Bacteroidales</taxon>
        <taxon>Bacteroidaceae</taxon>
        <taxon>Bacteroides</taxon>
    </lineage>
</organism>
<keyword evidence="2 5" id="KW-0645">Protease</keyword>
<evidence type="ECO:0000256" key="1">
    <source>
        <dbReference type="ARBA" id="ARBA00009179"/>
    </source>
</evidence>
<feature type="transmembrane region" description="Helical" evidence="6">
    <location>
        <begin position="21"/>
        <end position="39"/>
    </location>
</feature>
<comment type="similarity">
    <text evidence="1 5">Belongs to the peptidase S41A family.</text>
</comment>
<dbReference type="InterPro" id="IPR041489">
    <property type="entry name" value="PDZ_6"/>
</dbReference>
<evidence type="ECO:0000313" key="17">
    <source>
        <dbReference type="Proteomes" id="UP000283482"/>
    </source>
</evidence>
<dbReference type="InterPro" id="IPR001478">
    <property type="entry name" value="PDZ"/>
</dbReference>
<evidence type="ECO:0000313" key="12">
    <source>
        <dbReference type="EMBL" id="RGW96758.1"/>
    </source>
</evidence>
<evidence type="ECO:0000256" key="5">
    <source>
        <dbReference type="RuleBase" id="RU004404"/>
    </source>
</evidence>
<dbReference type="Proteomes" id="UP000285150">
    <property type="component" value="Unassembled WGS sequence"/>
</dbReference>
<evidence type="ECO:0000313" key="15">
    <source>
        <dbReference type="Proteomes" id="UP000261223"/>
    </source>
</evidence>
<keyword evidence="3 5" id="KW-0378">Hydrolase</keyword>
<dbReference type="CDD" id="cd06782">
    <property type="entry name" value="cpPDZ_CPP-like"/>
    <property type="match status" value="1"/>
</dbReference>
<dbReference type="Proteomes" id="UP000431177">
    <property type="component" value="Unassembled WGS sequence"/>
</dbReference>
<dbReference type="GO" id="GO:0008236">
    <property type="term" value="F:serine-type peptidase activity"/>
    <property type="evidence" value="ECO:0007669"/>
    <property type="project" value="UniProtKB-KW"/>
</dbReference>
<dbReference type="Proteomes" id="UP000284777">
    <property type="component" value="Unassembled WGS sequence"/>
</dbReference>
<dbReference type="GO" id="GO:0006508">
    <property type="term" value="P:proteolysis"/>
    <property type="evidence" value="ECO:0007669"/>
    <property type="project" value="UniProtKB-KW"/>
</dbReference>
<sequence length="580" mass="65478">MGEDKGRYNNDKLEYMKYLKIRWIAVLLVAVGTSFFFGFKSGDNRSFQVAKNLDIFNSIVKELDMFYVDTIDPNKTIRTGIESMLYSLDPYTQYFPEDDQSELEQMLKNTYGGIGSIITWNTKLKRSMIAEPYEHMPAATVGLKAGDILMEIDGKDLAGKNNQEVSEMLRGQVGTSFKLKVQRPGTEQPLEFDIVRRSIQLPFIPYYAMLDNNIGYINLSTFSGNPSKEFKQAFLDLKKQGITSLVIDLRNNGGGLLDEAVEIANFFLPRGKTLVTTKGKTKQASNTYKTLREPLDLEIPLAVLVNSATASASEILAGALQDYDRAVVVGNRTFGKGLVQTTRPLPYGGTMKLTTSKYYIPSGRCVQAIDYKHRNEDGSVGRIPDSLTTVFHTAAGREVRDGGGVTPDITVKQDKLPNILFYLVNDNLIFNYATEYCLKHPTIPAPKDFKITDADYADFKAMVQKADFKYDQQTEKILKNLKEMAEFEGYLTDASDEFKALEKKLSHNLERDLDHFSKDIKEMIAVEIIKRYYYQRGSIIQQLKDDKDLKEAVGILTAPEKYKEMLSVPPVKPDEGKKEK</sequence>
<dbReference type="SUPFAM" id="SSF50156">
    <property type="entry name" value="PDZ domain-like"/>
    <property type="match status" value="1"/>
</dbReference>
<feature type="domain" description="PDZ" evidence="7">
    <location>
        <begin position="103"/>
        <end position="170"/>
    </location>
</feature>
<dbReference type="PANTHER" id="PTHR32060">
    <property type="entry name" value="TAIL-SPECIFIC PROTEASE"/>
    <property type="match status" value="1"/>
</dbReference>
<evidence type="ECO:0000313" key="13">
    <source>
        <dbReference type="EMBL" id="RHB22007.1"/>
    </source>
</evidence>
<evidence type="ECO:0000313" key="14">
    <source>
        <dbReference type="EMBL" id="RHF78484.1"/>
    </source>
</evidence>
<dbReference type="CDD" id="cd07560">
    <property type="entry name" value="Peptidase_S41_CPP"/>
    <property type="match status" value="1"/>
</dbReference>
<dbReference type="PANTHER" id="PTHR32060:SF30">
    <property type="entry name" value="CARBOXY-TERMINAL PROCESSING PROTEASE CTPA"/>
    <property type="match status" value="1"/>
</dbReference>
<dbReference type="SUPFAM" id="SSF52096">
    <property type="entry name" value="ClpP/crotonase"/>
    <property type="match status" value="1"/>
</dbReference>
<reference evidence="8 21" key="2">
    <citation type="journal article" date="2019" name="Nat. Med.">
        <title>A library of human gut bacterial isolates paired with longitudinal multiomics data enables mechanistic microbiome research.</title>
        <authorList>
            <person name="Poyet M."/>
            <person name="Groussin M."/>
            <person name="Gibbons S.M."/>
            <person name="Avila-Pacheco J."/>
            <person name="Jiang X."/>
            <person name="Kearney S.M."/>
            <person name="Perrotta A.R."/>
            <person name="Berdy B."/>
            <person name="Zhao S."/>
            <person name="Lieberman T.D."/>
            <person name="Swanson P.K."/>
            <person name="Smith M."/>
            <person name="Roesemann S."/>
            <person name="Alexander J.E."/>
            <person name="Rich S.A."/>
            <person name="Livny J."/>
            <person name="Vlamakis H."/>
            <person name="Clish C."/>
            <person name="Bullock K."/>
            <person name="Deik A."/>
            <person name="Scott J."/>
            <person name="Pierce K.A."/>
            <person name="Xavier R.J."/>
            <person name="Alm E.J."/>
        </authorList>
    </citation>
    <scope>NUCLEOTIDE SEQUENCE [LARGE SCALE GENOMIC DNA]</scope>
    <source>
        <strain evidence="8 21">BIOML-A2</strain>
    </source>
</reference>
<dbReference type="EMBL" id="QSAF01000001">
    <property type="protein sequence ID" value="RGW36622.1"/>
    <property type="molecule type" value="Genomic_DNA"/>
</dbReference>
<dbReference type="EMBL" id="WCLA01000037">
    <property type="protein sequence ID" value="KAB5325264.1"/>
    <property type="molecule type" value="Genomic_DNA"/>
</dbReference>
<dbReference type="InterPro" id="IPR036034">
    <property type="entry name" value="PDZ_sf"/>
</dbReference>
<dbReference type="InterPro" id="IPR005151">
    <property type="entry name" value="Tail-specific_protease"/>
</dbReference>
<dbReference type="Pfam" id="PF03572">
    <property type="entry name" value="Peptidase_S41"/>
    <property type="match status" value="1"/>
</dbReference>
<evidence type="ECO:0000313" key="18">
    <source>
        <dbReference type="Proteomes" id="UP000283762"/>
    </source>
</evidence>
<dbReference type="InterPro" id="IPR004447">
    <property type="entry name" value="Peptidase_S41A"/>
</dbReference>
<dbReference type="Proteomes" id="UP000283310">
    <property type="component" value="Unassembled WGS sequence"/>
</dbReference>
<evidence type="ECO:0000313" key="16">
    <source>
        <dbReference type="Proteomes" id="UP000283310"/>
    </source>
</evidence>
<dbReference type="Pfam" id="PF17820">
    <property type="entry name" value="PDZ_6"/>
    <property type="match status" value="1"/>
</dbReference>
<dbReference type="Gene3D" id="3.30.750.44">
    <property type="match status" value="1"/>
</dbReference>